<dbReference type="EMBL" id="BAAANO010000035">
    <property type="protein sequence ID" value="GAA2015009.1"/>
    <property type="molecule type" value="Genomic_DNA"/>
</dbReference>
<dbReference type="PANTHER" id="PTHR30363:SF28">
    <property type="entry name" value="TRANSCRIPTIONAL REGULATORY PROTEIN-RELATED"/>
    <property type="match status" value="1"/>
</dbReference>
<evidence type="ECO:0000313" key="1">
    <source>
        <dbReference type="EMBL" id="GAA2015009.1"/>
    </source>
</evidence>
<dbReference type="CDD" id="cd00090">
    <property type="entry name" value="HTH_ARSR"/>
    <property type="match status" value="1"/>
</dbReference>
<accession>A0ABP5F561</accession>
<protein>
    <submittedName>
        <fullName evidence="1">Transcriptional regulator</fullName>
    </submittedName>
</protein>
<dbReference type="Gene3D" id="1.10.10.10">
    <property type="entry name" value="Winged helix-like DNA-binding domain superfamily/Winged helix DNA-binding domain"/>
    <property type="match status" value="1"/>
</dbReference>
<sequence>MGMGDFVAKRETAGHDDVRTRQKVLACVLDNGPVSASKVAKTMGLTAAAIRRHLDALCEEGLIEVRSLAGAKAGRGRPARQYVVTPEGHQAISHSYDDLAVDVLGFVEEKVGREAVGEYAQRYAADLRERLIARIDRTPDTVAARSRALSAALVAEGFAATASPVAVGTPLEAMQLCQGHCPIQQVASTFPEFCEAEMDMFSDYLGVDVRRLSTLAGGAHVCTTHIPTSVVNRPLIDQKDRNQGGSR</sequence>
<reference evidence="2" key="1">
    <citation type="journal article" date="2019" name="Int. J. Syst. Evol. Microbiol.">
        <title>The Global Catalogue of Microorganisms (GCM) 10K type strain sequencing project: providing services to taxonomists for standard genome sequencing and annotation.</title>
        <authorList>
            <consortium name="The Broad Institute Genomics Platform"/>
            <consortium name="The Broad Institute Genome Sequencing Center for Infectious Disease"/>
            <person name="Wu L."/>
            <person name="Ma J."/>
        </authorList>
    </citation>
    <scope>NUCLEOTIDE SEQUENCE [LARGE SCALE GENOMIC DNA]</scope>
    <source>
        <strain evidence="2">JCM 14546</strain>
    </source>
</reference>
<keyword evidence="2" id="KW-1185">Reference proteome</keyword>
<dbReference type="InterPro" id="IPR011991">
    <property type="entry name" value="ArsR-like_HTH"/>
</dbReference>
<dbReference type="Pfam" id="PF13412">
    <property type="entry name" value="HTH_24"/>
    <property type="match status" value="1"/>
</dbReference>
<dbReference type="InterPro" id="IPR050313">
    <property type="entry name" value="Carb_Metab_HTH_regulators"/>
</dbReference>
<evidence type="ECO:0000313" key="2">
    <source>
        <dbReference type="Proteomes" id="UP001500755"/>
    </source>
</evidence>
<comment type="caution">
    <text evidence="1">The sequence shown here is derived from an EMBL/GenBank/DDBJ whole genome shotgun (WGS) entry which is preliminary data.</text>
</comment>
<dbReference type="SUPFAM" id="SSF46785">
    <property type="entry name" value="Winged helix' DNA-binding domain"/>
    <property type="match status" value="1"/>
</dbReference>
<organism evidence="1 2">
    <name type="scientific">Brevibacterium samyangense</name>
    <dbReference type="NCBI Taxonomy" id="366888"/>
    <lineage>
        <taxon>Bacteria</taxon>
        <taxon>Bacillati</taxon>
        <taxon>Actinomycetota</taxon>
        <taxon>Actinomycetes</taxon>
        <taxon>Micrococcales</taxon>
        <taxon>Brevibacteriaceae</taxon>
        <taxon>Brevibacterium</taxon>
    </lineage>
</organism>
<dbReference type="InterPro" id="IPR036390">
    <property type="entry name" value="WH_DNA-bd_sf"/>
</dbReference>
<name>A0ABP5F561_9MICO</name>
<gene>
    <name evidence="1" type="ORF">GCM10009755_28490</name>
</gene>
<dbReference type="PANTHER" id="PTHR30363">
    <property type="entry name" value="HTH-TYPE TRANSCRIPTIONAL REGULATOR SRLR-RELATED"/>
    <property type="match status" value="1"/>
</dbReference>
<dbReference type="InterPro" id="IPR036388">
    <property type="entry name" value="WH-like_DNA-bd_sf"/>
</dbReference>
<proteinExistence type="predicted"/>
<dbReference type="Proteomes" id="UP001500755">
    <property type="component" value="Unassembled WGS sequence"/>
</dbReference>